<dbReference type="Proteomes" id="UP000027981">
    <property type="component" value="Chromosome"/>
</dbReference>
<organism evidence="1 2">
    <name type="scientific">Palaeococcus pacificus DY20341</name>
    <dbReference type="NCBI Taxonomy" id="1343739"/>
    <lineage>
        <taxon>Archaea</taxon>
        <taxon>Methanobacteriati</taxon>
        <taxon>Methanobacteriota</taxon>
        <taxon>Thermococci</taxon>
        <taxon>Thermococcales</taxon>
        <taxon>Thermococcaceae</taxon>
        <taxon>Palaeococcus</taxon>
    </lineage>
</organism>
<protein>
    <submittedName>
        <fullName evidence="1">Antibiotic biosynthesis monooxygenase</fullName>
    </submittedName>
</protein>
<dbReference type="InterPro" id="IPR011008">
    <property type="entry name" value="Dimeric_a/b-barrel"/>
</dbReference>
<dbReference type="HOGENOM" id="CLU_170225_0_0_2"/>
<sequence>MAIMRLWHGKVPVEKADEYERFLIKRAVPDYSSVDGLLKLYFTRKDENKVAHFLLITIWDSIESIKKFAGDEPELAKYYPEDDEFLLEKEKYVSMYQIFYEK</sequence>
<dbReference type="AlphaFoldDB" id="A0A075LTL3"/>
<dbReference type="STRING" id="1343739.PAP_06485"/>
<keyword evidence="2" id="KW-1185">Reference proteome</keyword>
<dbReference type="KEGG" id="ppac:PAP_06485"/>
<evidence type="ECO:0000313" key="2">
    <source>
        <dbReference type="Proteomes" id="UP000027981"/>
    </source>
</evidence>
<proteinExistence type="predicted"/>
<reference evidence="1 2" key="2">
    <citation type="journal article" date="2015" name="Genome Announc.">
        <title>Complete Genome Sequence of Hyperthermophilic Piezophilic Archaeon Palaeococcus pacificus DY20341T, Isolated from Deep-Sea Hydrothermal Sediments.</title>
        <authorList>
            <person name="Zeng X."/>
            <person name="Jebbar M."/>
            <person name="Shao Z."/>
        </authorList>
    </citation>
    <scope>NUCLEOTIDE SEQUENCE [LARGE SCALE GENOMIC DNA]</scope>
    <source>
        <strain evidence="1 2">DY20341</strain>
    </source>
</reference>
<dbReference type="SUPFAM" id="SSF54909">
    <property type="entry name" value="Dimeric alpha+beta barrel"/>
    <property type="match status" value="1"/>
</dbReference>
<gene>
    <name evidence="1" type="ORF">PAP_06485</name>
</gene>
<name>A0A075LTL3_9EURY</name>
<dbReference type="eggNOG" id="arCOG07121">
    <property type="taxonomic scope" value="Archaea"/>
</dbReference>
<evidence type="ECO:0000313" key="1">
    <source>
        <dbReference type="EMBL" id="AIF69694.1"/>
    </source>
</evidence>
<dbReference type="EMBL" id="CP006019">
    <property type="protein sequence ID" value="AIF69694.1"/>
    <property type="molecule type" value="Genomic_DNA"/>
</dbReference>
<dbReference type="GO" id="GO:0004497">
    <property type="term" value="F:monooxygenase activity"/>
    <property type="evidence" value="ECO:0007669"/>
    <property type="project" value="UniProtKB-KW"/>
</dbReference>
<dbReference type="OrthoDB" id="88619at2157"/>
<accession>A0A075LTL3</accession>
<keyword evidence="1" id="KW-0560">Oxidoreductase</keyword>
<keyword evidence="1" id="KW-0503">Monooxygenase</keyword>
<reference evidence="2" key="1">
    <citation type="submission" date="2013-06" db="EMBL/GenBank/DDBJ databases">
        <title>Complete Genome Sequence of Hyperthermophilic Palaeococcus pacificus DY20341T, Isolated from a Deep-Sea Hydrothermal Sediments.</title>
        <authorList>
            <person name="Zeng X."/>
            <person name="Shao Z."/>
        </authorList>
    </citation>
    <scope>NUCLEOTIDE SEQUENCE [LARGE SCALE GENOMIC DNA]</scope>
    <source>
        <strain evidence="2">DY20341</strain>
    </source>
</reference>